<dbReference type="EnsemblMetazoa" id="GPPI003219-RA">
    <property type="protein sequence ID" value="GPPI003219-PA"/>
    <property type="gene ID" value="GPPI003219"/>
</dbReference>
<evidence type="ECO:0000313" key="1">
    <source>
        <dbReference type="EnsemblMetazoa" id="GPPI003219-PA"/>
    </source>
</evidence>
<name>A0A1B0ANS5_9MUSC</name>
<reference evidence="2" key="1">
    <citation type="submission" date="2015-01" db="EMBL/GenBank/DDBJ databases">
        <authorList>
            <person name="Aksoy S."/>
            <person name="Warren W."/>
            <person name="Wilson R.K."/>
        </authorList>
    </citation>
    <scope>NUCLEOTIDE SEQUENCE [LARGE SCALE GENOMIC DNA]</scope>
    <source>
        <strain evidence="2">IAEA</strain>
    </source>
</reference>
<keyword evidence="2" id="KW-1185">Reference proteome</keyword>
<protein>
    <submittedName>
        <fullName evidence="1">Uncharacterized protein</fullName>
    </submittedName>
</protein>
<dbReference type="VEuPathDB" id="VectorBase:GPPI003219"/>
<proteinExistence type="predicted"/>
<reference evidence="1" key="2">
    <citation type="submission" date="2020-05" db="UniProtKB">
        <authorList>
            <consortium name="EnsemblMetazoa"/>
        </authorList>
    </citation>
    <scope>IDENTIFICATION</scope>
    <source>
        <strain evidence="1">IAEA</strain>
    </source>
</reference>
<evidence type="ECO:0000313" key="2">
    <source>
        <dbReference type="Proteomes" id="UP000092460"/>
    </source>
</evidence>
<organism evidence="1 2">
    <name type="scientific">Glossina palpalis gambiensis</name>
    <dbReference type="NCBI Taxonomy" id="67801"/>
    <lineage>
        <taxon>Eukaryota</taxon>
        <taxon>Metazoa</taxon>
        <taxon>Ecdysozoa</taxon>
        <taxon>Arthropoda</taxon>
        <taxon>Hexapoda</taxon>
        <taxon>Insecta</taxon>
        <taxon>Pterygota</taxon>
        <taxon>Neoptera</taxon>
        <taxon>Endopterygota</taxon>
        <taxon>Diptera</taxon>
        <taxon>Brachycera</taxon>
        <taxon>Muscomorpha</taxon>
        <taxon>Hippoboscoidea</taxon>
        <taxon>Glossinidae</taxon>
        <taxon>Glossina</taxon>
    </lineage>
</organism>
<sequence>MLNKSNISVVPVPNASLAVALSDVVELQIDICSSCATLAIGVKPATAPLHPVVVACIPQLPMAEAMVVLIAALKPKGCGGVLMFESATGKIKPSVKSDINALLPPGVKGVLIGVTGSNALSDESEAESGWMIEFAFVPTLEPVPALEQQQQRRQLPQLLAFVFVF</sequence>
<dbReference type="EMBL" id="JXJN01000942">
    <property type="status" value="NOT_ANNOTATED_CDS"/>
    <property type="molecule type" value="Genomic_DNA"/>
</dbReference>
<accession>A0A1B0ANS5</accession>
<dbReference type="AlphaFoldDB" id="A0A1B0ANS5"/>
<dbReference type="Proteomes" id="UP000092460">
    <property type="component" value="Unassembled WGS sequence"/>
</dbReference>